<comment type="caution">
    <text evidence="12">Lacks conserved residue(s) required for the propagation of feature annotation.</text>
</comment>
<feature type="domain" description="Lipoxygenase" evidence="17">
    <location>
        <begin position="172"/>
        <end position="871"/>
    </location>
</feature>
<dbReference type="GO" id="GO:0016702">
    <property type="term" value="F:oxidoreductase activity, acting on single donors with incorporation of molecular oxygen, incorporation of two atoms of oxygen"/>
    <property type="evidence" value="ECO:0007669"/>
    <property type="project" value="InterPro"/>
</dbReference>
<dbReference type="SUPFAM" id="SSF48484">
    <property type="entry name" value="Lipoxigenase"/>
    <property type="match status" value="1"/>
</dbReference>
<evidence type="ECO:0000256" key="15">
    <source>
        <dbReference type="SAM" id="Coils"/>
    </source>
</evidence>
<keyword evidence="8 13" id="KW-0560">Oxidoreductase</keyword>
<dbReference type="AlphaFoldDB" id="A0A1R3JWZ2"/>
<dbReference type="SMART" id="SM00308">
    <property type="entry name" value="LH2"/>
    <property type="match status" value="1"/>
</dbReference>
<evidence type="ECO:0000256" key="1">
    <source>
        <dbReference type="ARBA" id="ARBA00001962"/>
    </source>
</evidence>
<evidence type="ECO:0000256" key="2">
    <source>
        <dbReference type="ARBA" id="ARBA00009419"/>
    </source>
</evidence>
<dbReference type="InterPro" id="IPR036226">
    <property type="entry name" value="LipOase_C_sf"/>
</dbReference>
<dbReference type="Pfam" id="PF00305">
    <property type="entry name" value="Lipoxygenase"/>
    <property type="match status" value="1"/>
</dbReference>
<accession>A0A1R3JWZ2</accession>
<keyword evidence="15" id="KW-0175">Coiled coil</keyword>
<dbReference type="GO" id="GO:0046872">
    <property type="term" value="F:metal ion binding"/>
    <property type="evidence" value="ECO:0007669"/>
    <property type="project" value="UniProtKB-UniRule"/>
</dbReference>
<dbReference type="PROSITE" id="PS00081">
    <property type="entry name" value="LIPOXYGENASE_2"/>
    <property type="match status" value="1"/>
</dbReference>
<evidence type="ECO:0000256" key="14">
    <source>
        <dbReference type="RuleBase" id="RU003975"/>
    </source>
</evidence>
<organism evidence="18 19">
    <name type="scientific">Corchorus olitorius</name>
    <dbReference type="NCBI Taxonomy" id="93759"/>
    <lineage>
        <taxon>Eukaryota</taxon>
        <taxon>Viridiplantae</taxon>
        <taxon>Streptophyta</taxon>
        <taxon>Embryophyta</taxon>
        <taxon>Tracheophyta</taxon>
        <taxon>Spermatophyta</taxon>
        <taxon>Magnoliopsida</taxon>
        <taxon>eudicotyledons</taxon>
        <taxon>Gunneridae</taxon>
        <taxon>Pentapetalae</taxon>
        <taxon>rosids</taxon>
        <taxon>malvids</taxon>
        <taxon>Malvales</taxon>
        <taxon>Malvaceae</taxon>
        <taxon>Grewioideae</taxon>
        <taxon>Apeibeae</taxon>
        <taxon>Corchorus</taxon>
    </lineage>
</organism>
<dbReference type="InterPro" id="IPR042057">
    <property type="entry name" value="Lipoxy_PLAT/LH2"/>
</dbReference>
<comment type="function">
    <text evidence="14">Plant lipoxygenase may be involved in a number of diverse aspects of plant physiology including growth and development, pest resistance, and senescence or responses to wounding.</text>
</comment>
<dbReference type="FunFam" id="1.20.245.10:FF:000002">
    <property type="entry name" value="Lipoxygenase"/>
    <property type="match status" value="1"/>
</dbReference>
<dbReference type="PROSITE" id="PS00711">
    <property type="entry name" value="LIPOXYGENASE_1"/>
    <property type="match status" value="1"/>
</dbReference>
<evidence type="ECO:0000256" key="10">
    <source>
        <dbReference type="ARBA" id="ARBA00023098"/>
    </source>
</evidence>
<evidence type="ECO:0000256" key="5">
    <source>
        <dbReference type="ARBA" id="ARBA00022767"/>
    </source>
</evidence>
<keyword evidence="10" id="KW-0443">Lipid metabolism</keyword>
<dbReference type="Gene3D" id="2.60.60.20">
    <property type="entry name" value="PLAT/LH2 domain"/>
    <property type="match status" value="1"/>
</dbReference>
<feature type="coiled-coil region" evidence="15">
    <location>
        <begin position="815"/>
        <end position="842"/>
    </location>
</feature>
<gene>
    <name evidence="18" type="ORF">COLO4_13447</name>
</gene>
<dbReference type="STRING" id="93759.A0A1R3JWZ2"/>
<keyword evidence="19" id="KW-1185">Reference proteome</keyword>
<comment type="similarity">
    <text evidence="2 13">Belongs to the lipoxygenase family.</text>
</comment>
<dbReference type="InterPro" id="IPR000907">
    <property type="entry name" value="LipOase"/>
</dbReference>
<dbReference type="OrthoDB" id="407298at2759"/>
<dbReference type="GO" id="GO:0034440">
    <property type="term" value="P:lipid oxidation"/>
    <property type="evidence" value="ECO:0007669"/>
    <property type="project" value="InterPro"/>
</dbReference>
<protein>
    <recommendedName>
        <fullName evidence="14">Lipoxygenase</fullName>
        <ecNumber evidence="14">1.13.11.-</ecNumber>
    </recommendedName>
</protein>
<dbReference type="FunFam" id="4.10.372.10:FF:000001">
    <property type="entry name" value="Lipoxygenase"/>
    <property type="match status" value="1"/>
</dbReference>
<dbReference type="PROSITE" id="PS51393">
    <property type="entry name" value="LIPOXYGENASE_3"/>
    <property type="match status" value="1"/>
</dbReference>
<dbReference type="Gene3D" id="4.10.375.10">
    <property type="entry name" value="Lipoxygenase-1, Domain 2"/>
    <property type="match status" value="1"/>
</dbReference>
<comment type="caution">
    <text evidence="18">The sequence shown here is derived from an EMBL/GenBank/DDBJ whole genome shotgun (WGS) entry which is preliminary data.</text>
</comment>
<dbReference type="GO" id="GO:0031408">
    <property type="term" value="P:oxylipin biosynthetic process"/>
    <property type="evidence" value="ECO:0007669"/>
    <property type="project" value="UniProtKB-UniRule"/>
</dbReference>
<evidence type="ECO:0000259" key="17">
    <source>
        <dbReference type="PROSITE" id="PS51393"/>
    </source>
</evidence>
<evidence type="ECO:0000256" key="6">
    <source>
        <dbReference type="ARBA" id="ARBA00022832"/>
    </source>
</evidence>
<dbReference type="InterPro" id="IPR001024">
    <property type="entry name" value="PLAT/LH2_dom"/>
</dbReference>
<evidence type="ECO:0000256" key="11">
    <source>
        <dbReference type="ARBA" id="ARBA00023160"/>
    </source>
</evidence>
<evidence type="ECO:0000256" key="9">
    <source>
        <dbReference type="ARBA" id="ARBA00023004"/>
    </source>
</evidence>
<dbReference type="UniPathway" id="UPA00382"/>
<dbReference type="FunFam" id="3.10.450.60:FF:000002">
    <property type="entry name" value="Lipoxygenase"/>
    <property type="match status" value="1"/>
</dbReference>
<dbReference type="GO" id="GO:0099402">
    <property type="term" value="P:plant organ development"/>
    <property type="evidence" value="ECO:0007669"/>
    <property type="project" value="UniProtKB-ARBA"/>
</dbReference>
<dbReference type="GO" id="GO:0006633">
    <property type="term" value="P:fatty acid biosynthetic process"/>
    <property type="evidence" value="ECO:0007669"/>
    <property type="project" value="UniProtKB-KW"/>
</dbReference>
<comment type="pathway">
    <text evidence="14">Lipid metabolism; oxylipin biosynthesis.</text>
</comment>
<dbReference type="InterPro" id="IPR036392">
    <property type="entry name" value="PLAT/LH2_dom_sf"/>
</dbReference>
<comment type="cofactor">
    <cofactor evidence="1 13">
        <name>Fe cation</name>
        <dbReference type="ChEBI" id="CHEBI:24875"/>
    </cofactor>
</comment>
<dbReference type="Gene3D" id="3.10.450.60">
    <property type="match status" value="1"/>
</dbReference>
<dbReference type="InterPro" id="IPR013819">
    <property type="entry name" value="LipOase_C"/>
</dbReference>
<dbReference type="PROSITE" id="PS50095">
    <property type="entry name" value="PLAT"/>
    <property type="match status" value="1"/>
</dbReference>
<name>A0A1R3JWZ2_9ROSI</name>
<dbReference type="InterPro" id="IPR027433">
    <property type="entry name" value="Lipoxygenase_dom_3"/>
</dbReference>
<dbReference type="PANTHER" id="PTHR11771">
    <property type="entry name" value="LIPOXYGENASE"/>
    <property type="match status" value="1"/>
</dbReference>
<sequence>MLGGMLGNVVDEISGKNKSGRKIKGKVVLMNKSVLNINDLLSLQSATTVMNSAYDQLLGQQVSLQLISSENADSENGNKGKLGKPVSLQRWSLQLPSPLAKESWFAVSFDLDEEFGTPGAIVIRNNQASEFYLKTITLDDVNGAGQIHFVCNSWIYPDNRYKKPRIFFSNKSYLPHEMPALLRKHREEELEVLRGDGKTELKTGDRVYDYDTYNDLGDPDWNFELARPELDPCAESRASIVGSISNIGQGTIISNVVSRAPSFFSTYVPRDEQFGHLKAADFVAYNLKVVVQNIIPTFEAFINRTPNEFDSFKEVDDLYFNGIQLPTDVFNQLTSNVPLPMLKELFRTDGQQLLKFPVPQVIEDRSKPTAWRTDEEFAREMLAGINPVVICLLKEFPPTSKLSPGIYGNQNSTITKEDIEYNLDGLSVEEALNSNRLFILDHHDTNMLFLRKIINNTSAKAYASRTILFLRGDETLKPVAIELSLPHPDGEEFGAVSKVYTPAEHGIEGSIWQFAKAFVALNDEGQHQLVSHWLNTHAVLEPFVIATNRQLSVVHPIYKLLHPHYRDTMTINALARELLVNADGVIEKTFYTGMYSLEVSSEAYKSWNFLEQALPNDLKKRGIAVDDANSQHGLRLLIQDYPYAVDGLKIWFAIEKWVRDYCFFYYKTDEMVQQDPELQAWWKELKEVGHGDLKHQPWWPKMETREELIQSCTIIIWIASALHAAVNFGQYTYAGYGPNRPTISRRLMPEKGSPEYAEVEKNPEKAFFRTMASQMQTLTGISVVEALSKHASDEVYLGQRDTPNWTIDKQPLAAFEAFQKRLAEIEQEIIKLNKDKKLKNRVGPVNVPYTLLYPSGEVGLSGKGIPNSIAI</sequence>
<proteinExistence type="inferred from homology"/>
<keyword evidence="6" id="KW-0276">Fatty acid metabolism</keyword>
<evidence type="ECO:0000313" key="19">
    <source>
        <dbReference type="Proteomes" id="UP000187203"/>
    </source>
</evidence>
<dbReference type="InterPro" id="IPR020834">
    <property type="entry name" value="LipOase_CS"/>
</dbReference>
<evidence type="ECO:0000256" key="12">
    <source>
        <dbReference type="PROSITE-ProRule" id="PRU00152"/>
    </source>
</evidence>
<keyword evidence="7 13" id="KW-0223">Dioxygenase</keyword>
<dbReference type="SUPFAM" id="SSF49723">
    <property type="entry name" value="Lipase/lipooxygenase domain (PLAT/LH2 domain)"/>
    <property type="match status" value="1"/>
</dbReference>
<reference evidence="19" key="1">
    <citation type="submission" date="2013-09" db="EMBL/GenBank/DDBJ databases">
        <title>Corchorus olitorius genome sequencing.</title>
        <authorList>
            <person name="Alam M."/>
            <person name="Haque M.S."/>
            <person name="Islam M.S."/>
            <person name="Emdad E.M."/>
            <person name="Islam M.M."/>
            <person name="Ahmed B."/>
            <person name="Halim A."/>
            <person name="Hossen Q.M.M."/>
            <person name="Hossain M.Z."/>
            <person name="Ahmed R."/>
            <person name="Khan M.M."/>
            <person name="Islam R."/>
            <person name="Rashid M.M."/>
            <person name="Khan S.A."/>
            <person name="Rahman M.S."/>
            <person name="Alam M."/>
            <person name="Yahiya A.S."/>
            <person name="Khan M.S."/>
            <person name="Azam M.S."/>
            <person name="Haque T."/>
            <person name="Lashkar M.Z.H."/>
            <person name="Akhand A.I."/>
            <person name="Morshed G."/>
            <person name="Roy S."/>
            <person name="Uddin K.S."/>
            <person name="Rabeya T."/>
            <person name="Hossain A.S."/>
            <person name="Chowdhury A."/>
            <person name="Snigdha A.R."/>
            <person name="Mortoza M.S."/>
            <person name="Matin S.A."/>
            <person name="Hoque S.M.E."/>
            <person name="Islam M.K."/>
            <person name="Roy D.K."/>
            <person name="Haider R."/>
            <person name="Moosa M.M."/>
            <person name="Elias S.M."/>
            <person name="Hasan A.M."/>
            <person name="Jahan S."/>
            <person name="Shafiuddin M."/>
            <person name="Mahmood N."/>
            <person name="Shommy N.S."/>
        </authorList>
    </citation>
    <scope>NUCLEOTIDE SEQUENCE [LARGE SCALE GENOMIC DNA]</scope>
    <source>
        <strain evidence="19">cv. O-4</strain>
    </source>
</reference>
<dbReference type="CDD" id="cd01751">
    <property type="entry name" value="PLAT_LH2"/>
    <property type="match status" value="1"/>
</dbReference>
<keyword evidence="4 13" id="KW-0479">Metal-binding</keyword>
<evidence type="ECO:0000313" key="18">
    <source>
        <dbReference type="EMBL" id="OMO99197.1"/>
    </source>
</evidence>
<dbReference type="PRINTS" id="PR00468">
    <property type="entry name" value="PLTLPOXGNASE"/>
</dbReference>
<evidence type="ECO:0000259" key="16">
    <source>
        <dbReference type="PROSITE" id="PS50095"/>
    </source>
</evidence>
<dbReference type="Pfam" id="PF01477">
    <property type="entry name" value="PLAT"/>
    <property type="match status" value="1"/>
</dbReference>
<evidence type="ECO:0000256" key="4">
    <source>
        <dbReference type="ARBA" id="ARBA00022723"/>
    </source>
</evidence>
<keyword evidence="11 14" id="KW-0275">Fatty acid biosynthesis</keyword>
<dbReference type="Gene3D" id="4.10.372.10">
    <property type="entry name" value="Lipoxygenase-1, Domain 3"/>
    <property type="match status" value="1"/>
</dbReference>
<dbReference type="InterPro" id="IPR020833">
    <property type="entry name" value="LipOase_Fe_BS"/>
</dbReference>
<dbReference type="EC" id="1.13.11.-" evidence="14"/>
<evidence type="ECO:0000256" key="3">
    <source>
        <dbReference type="ARBA" id="ARBA00022516"/>
    </source>
</evidence>
<evidence type="ECO:0000256" key="13">
    <source>
        <dbReference type="RuleBase" id="RU003974"/>
    </source>
</evidence>
<dbReference type="EMBL" id="AWUE01015175">
    <property type="protein sequence ID" value="OMO99197.1"/>
    <property type="molecule type" value="Genomic_DNA"/>
</dbReference>
<keyword evidence="5 14" id="KW-0925">Oxylipin biosynthesis</keyword>
<dbReference type="PRINTS" id="PR00087">
    <property type="entry name" value="LIPOXYGENASE"/>
</dbReference>
<evidence type="ECO:0000256" key="7">
    <source>
        <dbReference type="ARBA" id="ARBA00022964"/>
    </source>
</evidence>
<dbReference type="Gene3D" id="1.20.245.10">
    <property type="entry name" value="Lipoxygenase-1, Domain 5"/>
    <property type="match status" value="1"/>
</dbReference>
<keyword evidence="3 14" id="KW-0444">Lipid biosynthesis</keyword>
<evidence type="ECO:0000256" key="8">
    <source>
        <dbReference type="ARBA" id="ARBA00023002"/>
    </source>
</evidence>
<feature type="domain" description="PLAT" evidence="16">
    <location>
        <begin position="43"/>
        <end position="169"/>
    </location>
</feature>
<dbReference type="Proteomes" id="UP000187203">
    <property type="component" value="Unassembled WGS sequence"/>
</dbReference>
<keyword evidence="9 13" id="KW-0408">Iron</keyword>
<dbReference type="InterPro" id="IPR001246">
    <property type="entry name" value="LipOase_plant"/>
</dbReference>